<comment type="caution">
    <text evidence="8">The sequence shown here is derived from an EMBL/GenBank/DDBJ whole genome shotgun (WGS) entry which is preliminary data.</text>
</comment>
<evidence type="ECO:0000256" key="4">
    <source>
        <dbReference type="ARBA" id="ARBA00022825"/>
    </source>
</evidence>
<feature type="chain" id="PRO_5035320438" description="Peptidase S49 domain-containing protein" evidence="6">
    <location>
        <begin position="17"/>
        <end position="422"/>
    </location>
</feature>
<dbReference type="PANTHER" id="PTHR42987">
    <property type="entry name" value="PEPTIDASE S49"/>
    <property type="match status" value="1"/>
</dbReference>
<sequence>MRRCLVFLVCVAAASGLRRAKYALPTMTEKPPKKDKPLAPSPKEPPRALSLRNLLGDAQLLIQIVKWSLVLGIGLVRAGSMLLGEAMMRSFYRTVVVIELRGVIADDRGFVNSGMWCLYNADNTDIQDDGLVSVRRVERALDRAFSIRKAKAVVLRIASPGGTASESALLHARLKSLKNRAARNHEKRINRFHRRFLRFVTRMKPSSPPEVLAYVDELCTSGGYFAASAADSIIASPCALVGSIGVIQRGFGFHRALRKDGVERRILAAGDAKAGLDPYLPKTRPGVAREKAILKELHDRFVTAVKEGRGDRLQYYAAADLAAQAQCTSWPSLSPAALAACWPNRILTRHRRAQRGAGLFDGSVHGALTALKLGLVDDVVEETFPEAMKQRYGRRIFLKRLTPGRDLRLLVRPPAGPPSSLW</sequence>
<dbReference type="SUPFAM" id="SSF52096">
    <property type="entry name" value="ClpP/crotonase"/>
    <property type="match status" value="1"/>
</dbReference>
<feature type="domain" description="Peptidase S49" evidence="7">
    <location>
        <begin position="211"/>
        <end position="314"/>
    </location>
</feature>
<dbReference type="EMBL" id="CAKKNE010000003">
    <property type="protein sequence ID" value="CAH0371564.1"/>
    <property type="molecule type" value="Genomic_DNA"/>
</dbReference>
<keyword evidence="4" id="KW-0720">Serine protease</keyword>
<feature type="region of interest" description="Disordered" evidence="5">
    <location>
        <begin position="25"/>
        <end position="44"/>
    </location>
</feature>
<dbReference type="PANTHER" id="PTHR42987:SF8">
    <property type="entry name" value="PROTEINASE"/>
    <property type="match status" value="1"/>
</dbReference>
<dbReference type="CDD" id="cd07023">
    <property type="entry name" value="S49_Sppa_N_C"/>
    <property type="match status" value="1"/>
</dbReference>
<keyword evidence="2" id="KW-0645">Protease</keyword>
<dbReference type="AlphaFoldDB" id="A0A8J2SRG1"/>
<organism evidence="8 9">
    <name type="scientific">Pelagomonas calceolata</name>
    <dbReference type="NCBI Taxonomy" id="35677"/>
    <lineage>
        <taxon>Eukaryota</taxon>
        <taxon>Sar</taxon>
        <taxon>Stramenopiles</taxon>
        <taxon>Ochrophyta</taxon>
        <taxon>Pelagophyceae</taxon>
        <taxon>Pelagomonadales</taxon>
        <taxon>Pelagomonadaceae</taxon>
        <taxon>Pelagomonas</taxon>
    </lineage>
</organism>
<gene>
    <name evidence="8" type="ORF">PECAL_3P15130</name>
</gene>
<comment type="similarity">
    <text evidence="1">Belongs to the peptidase S49 family.</text>
</comment>
<dbReference type="OrthoDB" id="45421at2759"/>
<protein>
    <recommendedName>
        <fullName evidence="7">Peptidase S49 domain-containing protein</fullName>
    </recommendedName>
</protein>
<reference evidence="8" key="1">
    <citation type="submission" date="2021-11" db="EMBL/GenBank/DDBJ databases">
        <authorList>
            <consortium name="Genoscope - CEA"/>
            <person name="William W."/>
        </authorList>
    </citation>
    <scope>NUCLEOTIDE SEQUENCE</scope>
</reference>
<name>A0A8J2SRG1_9STRA</name>
<keyword evidence="9" id="KW-1185">Reference proteome</keyword>
<keyword evidence="6" id="KW-0732">Signal</keyword>
<evidence type="ECO:0000259" key="7">
    <source>
        <dbReference type="Pfam" id="PF01343"/>
    </source>
</evidence>
<feature type="signal peptide" evidence="6">
    <location>
        <begin position="1"/>
        <end position="16"/>
    </location>
</feature>
<evidence type="ECO:0000256" key="1">
    <source>
        <dbReference type="ARBA" id="ARBA00008683"/>
    </source>
</evidence>
<dbReference type="GO" id="GO:0008236">
    <property type="term" value="F:serine-type peptidase activity"/>
    <property type="evidence" value="ECO:0007669"/>
    <property type="project" value="UniProtKB-KW"/>
</dbReference>
<dbReference type="GO" id="GO:0006508">
    <property type="term" value="P:proteolysis"/>
    <property type="evidence" value="ECO:0007669"/>
    <property type="project" value="UniProtKB-KW"/>
</dbReference>
<evidence type="ECO:0000256" key="3">
    <source>
        <dbReference type="ARBA" id="ARBA00022801"/>
    </source>
</evidence>
<proteinExistence type="inferred from homology"/>
<evidence type="ECO:0000256" key="5">
    <source>
        <dbReference type="SAM" id="MobiDB-lite"/>
    </source>
</evidence>
<dbReference type="Gene3D" id="3.90.226.10">
    <property type="entry name" value="2-enoyl-CoA Hydratase, Chain A, domain 1"/>
    <property type="match status" value="1"/>
</dbReference>
<keyword evidence="3" id="KW-0378">Hydrolase</keyword>
<evidence type="ECO:0000313" key="9">
    <source>
        <dbReference type="Proteomes" id="UP000789595"/>
    </source>
</evidence>
<evidence type="ECO:0000256" key="6">
    <source>
        <dbReference type="SAM" id="SignalP"/>
    </source>
</evidence>
<dbReference type="Proteomes" id="UP000789595">
    <property type="component" value="Unassembled WGS sequence"/>
</dbReference>
<dbReference type="InterPro" id="IPR047272">
    <property type="entry name" value="S49_SppA_C"/>
</dbReference>
<dbReference type="Pfam" id="PF01343">
    <property type="entry name" value="Peptidase_S49"/>
    <property type="match status" value="1"/>
</dbReference>
<dbReference type="InterPro" id="IPR029045">
    <property type="entry name" value="ClpP/crotonase-like_dom_sf"/>
</dbReference>
<evidence type="ECO:0000313" key="8">
    <source>
        <dbReference type="EMBL" id="CAH0371564.1"/>
    </source>
</evidence>
<accession>A0A8J2SRG1</accession>
<dbReference type="InterPro" id="IPR002142">
    <property type="entry name" value="Peptidase_S49"/>
</dbReference>
<evidence type="ECO:0000256" key="2">
    <source>
        <dbReference type="ARBA" id="ARBA00022670"/>
    </source>
</evidence>